<dbReference type="InterPro" id="IPR015797">
    <property type="entry name" value="NUDIX_hydrolase-like_dom_sf"/>
</dbReference>
<evidence type="ECO:0000256" key="1">
    <source>
        <dbReference type="ARBA" id="ARBA00006763"/>
    </source>
</evidence>
<dbReference type="CDD" id="cd04690">
    <property type="entry name" value="NUDIX_Hydrolase"/>
    <property type="match status" value="1"/>
</dbReference>
<dbReference type="PROSITE" id="PS51462">
    <property type="entry name" value="NUDIX"/>
    <property type="match status" value="1"/>
</dbReference>
<dbReference type="Gene3D" id="3.40.50.450">
    <property type="match status" value="1"/>
</dbReference>
<dbReference type="Pfam" id="PF03641">
    <property type="entry name" value="Lysine_decarbox"/>
    <property type="match status" value="1"/>
</dbReference>
<dbReference type="GeneID" id="301813707"/>
<evidence type="ECO:0000313" key="5">
    <source>
        <dbReference type="Proteomes" id="UP001146505"/>
    </source>
</evidence>
<dbReference type="InterPro" id="IPR005269">
    <property type="entry name" value="LOG"/>
</dbReference>
<dbReference type="PANTHER" id="PTHR31223:SF70">
    <property type="entry name" value="LOG FAMILY PROTEIN YJL055W"/>
    <property type="match status" value="1"/>
</dbReference>
<organism evidence="4 5">
    <name type="scientific">Corynebacterium macclintockiae</name>
    <dbReference type="NCBI Taxonomy" id="2913501"/>
    <lineage>
        <taxon>Bacteria</taxon>
        <taxon>Bacillati</taxon>
        <taxon>Actinomycetota</taxon>
        <taxon>Actinomycetes</taxon>
        <taxon>Mycobacteriales</taxon>
        <taxon>Corynebacteriaceae</taxon>
        <taxon>Corynebacterium</taxon>
    </lineage>
</organism>
<dbReference type="InterPro" id="IPR020084">
    <property type="entry name" value="NUDIX_hydrolase_CS"/>
</dbReference>
<dbReference type="PANTHER" id="PTHR31223">
    <property type="entry name" value="LOG FAMILY PROTEIN YJL055W"/>
    <property type="match status" value="1"/>
</dbReference>
<dbReference type="Gene3D" id="3.90.79.10">
    <property type="entry name" value="Nucleoside Triphosphate Pyrophosphohydrolase"/>
    <property type="match status" value="1"/>
</dbReference>
<dbReference type="Pfam" id="PF00293">
    <property type="entry name" value="NUDIX"/>
    <property type="match status" value="1"/>
</dbReference>
<proteinExistence type="inferred from homology"/>
<gene>
    <name evidence="4" type="ORF">L8U58_09075</name>
</gene>
<comment type="similarity">
    <text evidence="1">Belongs to the LOG family.</text>
</comment>
<dbReference type="SUPFAM" id="SSF55811">
    <property type="entry name" value="Nudix"/>
    <property type="match status" value="1"/>
</dbReference>
<dbReference type="SUPFAM" id="SSF102405">
    <property type="entry name" value="MCP/YpsA-like"/>
    <property type="match status" value="1"/>
</dbReference>
<dbReference type="InterPro" id="IPR000086">
    <property type="entry name" value="NUDIX_hydrolase_dom"/>
</dbReference>
<dbReference type="Proteomes" id="UP001146505">
    <property type="component" value="Unassembled WGS sequence"/>
</dbReference>
<evidence type="ECO:0000313" key="4">
    <source>
        <dbReference type="EMBL" id="MCZ9305670.1"/>
    </source>
</evidence>
<protein>
    <submittedName>
        <fullName evidence="4">TIGR00730 family Rossman fold protein</fullName>
    </submittedName>
</protein>
<dbReference type="GO" id="GO:0016799">
    <property type="term" value="F:hydrolase activity, hydrolyzing N-glycosyl compounds"/>
    <property type="evidence" value="ECO:0007669"/>
    <property type="project" value="TreeGrafter"/>
</dbReference>
<dbReference type="InterPro" id="IPR031100">
    <property type="entry name" value="LOG_fam"/>
</dbReference>
<feature type="domain" description="Nudix hydrolase" evidence="3">
    <location>
        <begin position="3"/>
        <end position="131"/>
    </location>
</feature>
<sequence>MPSSDIHVSAVVVRNSRGEVLCVRKKGTALFQFPGGKLEFAESSLDAVIREVNEELGISLDAALLVPMGTYRAVAANEAGSDVVADLFYFSDSVEPVAAAEIAECEWVNPSVPNVKLAPLLKDEVFPELIANPVRSVAVFTGASSGRNHTNAFLADALGAGLAEQGVRMIYGGGKVGLMGAAADACLANGGCVIGVIPQNLVDGEIAHPGLSHLEIVDTMYQRKQRMSDLVDAYVCLPGGAGTLDELFNAWTAQQLGLHRKPIALFGSSFWAPTVSMLKHMADEGFIRQDDVDTLIVADTVDELLVALNSWAAPCPKWN</sequence>
<dbReference type="RefSeq" id="WP_034974108.1">
    <property type="nucleotide sequence ID" value="NZ_JAKMUV010000013.1"/>
</dbReference>
<reference evidence="4" key="1">
    <citation type="submission" date="2022-02" db="EMBL/GenBank/DDBJ databases">
        <title>Corynebacterium sp. from urogenital microbiome.</title>
        <authorList>
            <person name="Cappelli E.A."/>
            <person name="Ribeiro T.G."/>
            <person name="Peixe L."/>
        </authorList>
    </citation>
    <scope>NUCLEOTIDE SEQUENCE</scope>
    <source>
        <strain evidence="4">C9Ua_112</strain>
    </source>
</reference>
<accession>A0A9X3M7N4</accession>
<name>A0A9X3M7N4_9CORY</name>
<dbReference type="AlphaFoldDB" id="A0A9X3M7N4"/>
<keyword evidence="5" id="KW-1185">Reference proteome</keyword>
<dbReference type="GO" id="GO:0005829">
    <property type="term" value="C:cytosol"/>
    <property type="evidence" value="ECO:0007669"/>
    <property type="project" value="TreeGrafter"/>
</dbReference>
<dbReference type="PROSITE" id="PS00893">
    <property type="entry name" value="NUDIX_BOX"/>
    <property type="match status" value="1"/>
</dbReference>
<evidence type="ECO:0000259" key="3">
    <source>
        <dbReference type="PROSITE" id="PS51462"/>
    </source>
</evidence>
<dbReference type="NCBIfam" id="TIGR00730">
    <property type="entry name" value="Rossman fold protein, TIGR00730 family"/>
    <property type="match status" value="1"/>
</dbReference>
<comment type="caution">
    <text evidence="4">The sequence shown here is derived from an EMBL/GenBank/DDBJ whole genome shotgun (WGS) entry which is preliminary data.</text>
</comment>
<keyword evidence="2" id="KW-0378">Hydrolase</keyword>
<dbReference type="EMBL" id="JAKMUV010000013">
    <property type="protein sequence ID" value="MCZ9305670.1"/>
    <property type="molecule type" value="Genomic_DNA"/>
</dbReference>
<dbReference type="GO" id="GO:0009691">
    <property type="term" value="P:cytokinin biosynthetic process"/>
    <property type="evidence" value="ECO:0007669"/>
    <property type="project" value="InterPro"/>
</dbReference>
<evidence type="ECO:0000256" key="2">
    <source>
        <dbReference type="ARBA" id="ARBA00022801"/>
    </source>
</evidence>